<evidence type="ECO:0000256" key="1">
    <source>
        <dbReference type="ARBA" id="ARBA00001526"/>
    </source>
</evidence>
<keyword evidence="3" id="KW-1015">Disulfide bond</keyword>
<dbReference type="SUPFAM" id="SSF81901">
    <property type="entry name" value="HCP-like"/>
    <property type="match status" value="3"/>
</dbReference>
<dbReference type="PROSITE" id="PS51257">
    <property type="entry name" value="PROKAR_LIPOPROTEIN"/>
    <property type="match status" value="1"/>
</dbReference>
<dbReference type="EC" id="3.5.2.6" evidence="2"/>
<feature type="chain" id="PRO_5045543240" description="beta-lactamase" evidence="6">
    <location>
        <begin position="19"/>
        <end position="792"/>
    </location>
</feature>
<organism evidence="7 8">
    <name type="scientific">Arcobacter roscoffensis</name>
    <dbReference type="NCBI Taxonomy" id="2961520"/>
    <lineage>
        <taxon>Bacteria</taxon>
        <taxon>Pseudomonadati</taxon>
        <taxon>Campylobacterota</taxon>
        <taxon>Epsilonproteobacteria</taxon>
        <taxon>Campylobacterales</taxon>
        <taxon>Arcobacteraceae</taxon>
        <taxon>Arcobacter</taxon>
    </lineage>
</organism>
<evidence type="ECO:0000256" key="3">
    <source>
        <dbReference type="ARBA" id="ARBA00023157"/>
    </source>
</evidence>
<keyword evidence="4" id="KW-0046">Antibiotic resistance</keyword>
<dbReference type="PROSITE" id="PS50005">
    <property type="entry name" value="TPR"/>
    <property type="match status" value="1"/>
</dbReference>
<name>A0ABY5E5J9_9BACT</name>
<protein>
    <recommendedName>
        <fullName evidence="2">beta-lactamase</fullName>
        <ecNumber evidence="2">3.5.2.6</ecNumber>
    </recommendedName>
</protein>
<comment type="catalytic activity">
    <reaction evidence="1">
        <text>a beta-lactam + H2O = a substituted beta-amino acid</text>
        <dbReference type="Rhea" id="RHEA:20401"/>
        <dbReference type="ChEBI" id="CHEBI:15377"/>
        <dbReference type="ChEBI" id="CHEBI:35627"/>
        <dbReference type="ChEBI" id="CHEBI:140347"/>
        <dbReference type="EC" id="3.5.2.6"/>
    </reaction>
</comment>
<evidence type="ECO:0000313" key="7">
    <source>
        <dbReference type="EMBL" id="UTJ06418.1"/>
    </source>
</evidence>
<gene>
    <name evidence="7" type="ORF">NJU99_14365</name>
</gene>
<evidence type="ECO:0000313" key="8">
    <source>
        <dbReference type="Proteomes" id="UP001060012"/>
    </source>
</evidence>
<sequence length="792" mass="93416">MRNTLIAFFALIFFTACSISNPNQNSITSKEELIKASQNGDLNAMKELKEHYKFPETKEGLYYFDKWYKNIDKKNNPQEITKVAKIYDEYADMFINGNQKAHELFKLAASLGDNGANIELIKSYLKVYKREEAKALEDKIIDSLSEEQMQELYLFYSKNYFSRQTENIEKIMKEKSFELPVEAVLTKIRRSSYRKSEEKKVNELIKSILDKKNSEDIYKVANLFYKKYRFKKAIPLYEKVLELNPKDEKALLELSAIYTRGNYREKLKKNIDKAQVYLEKAAKLGNEEATSSLLKNYSSKKEYISKYITLKEKLQNSKDGQLTLAKFYKSKREYVKAYNTFEELAENGNHEAILELATYKTFRYRFDPETHIRTKKWQDYIYNSKNEALKQKYKEKISDPYVKRYFKEENKKYSKSKLDTNNILELRTIFGKNKYKNKELALEAIKKAVEFGDVKSTYSLIDFYKRDRDYKDFNKALELLKTLEKRGEKKATKKLADLYFKPPYGFKEYKDEEKAIKLYEKLAEQGNFQALRKLVDIYLCGRCEGNRKDHKKAKYYLEKLVPKGYSYDLANLGWVNQYGVGVKRDLQKAKELYEEAAKKGYKTAYYYLTWLYYQDEESPKDTMIRLDYKKALEYLKKGHAKKDYRATNLIGVFYEKGYGVKKDREAAVTLYKMAADYDMFAAHHLAQYYYDIKEYKKAEELYVKAEAKGHKAAIVKLGIMHEKGVLGKVDIEKALNYYAKAYKQYDDKVAAYNIGLIFHYGKGGTKKDKKEAKKWYEKAGTKKAKKQLKLLK</sequence>
<dbReference type="Proteomes" id="UP001060012">
    <property type="component" value="Chromosome"/>
</dbReference>
<dbReference type="SMART" id="SM00028">
    <property type="entry name" value="TPR"/>
    <property type="match status" value="2"/>
</dbReference>
<evidence type="ECO:0000256" key="4">
    <source>
        <dbReference type="ARBA" id="ARBA00023251"/>
    </source>
</evidence>
<dbReference type="InterPro" id="IPR011990">
    <property type="entry name" value="TPR-like_helical_dom_sf"/>
</dbReference>
<dbReference type="InterPro" id="IPR019734">
    <property type="entry name" value="TPR_rpt"/>
</dbReference>
<accession>A0ABY5E5J9</accession>
<proteinExistence type="predicted"/>
<evidence type="ECO:0000256" key="2">
    <source>
        <dbReference type="ARBA" id="ARBA00012865"/>
    </source>
</evidence>
<evidence type="ECO:0000256" key="6">
    <source>
        <dbReference type="SAM" id="SignalP"/>
    </source>
</evidence>
<feature type="repeat" description="TPR" evidence="5">
    <location>
        <begin position="214"/>
        <end position="247"/>
    </location>
</feature>
<reference evidence="7" key="1">
    <citation type="submission" date="2022-07" db="EMBL/GenBank/DDBJ databases">
        <title>Arcobacter roscoffensis sp. nov., a marine bacterium isolated from coastal seawater collected from Roscoff, France.</title>
        <authorList>
            <person name="Pascual J."/>
            <person name="Lepeaux C."/>
            <person name="Methner A."/>
            <person name="Overmann J."/>
        </authorList>
    </citation>
    <scope>NUCLEOTIDE SEQUENCE</scope>
    <source>
        <strain evidence="7">ARW1-2F2</strain>
    </source>
</reference>
<dbReference type="InterPro" id="IPR050767">
    <property type="entry name" value="Sel1_AlgK"/>
</dbReference>
<dbReference type="InterPro" id="IPR006597">
    <property type="entry name" value="Sel1-like"/>
</dbReference>
<evidence type="ECO:0000256" key="5">
    <source>
        <dbReference type="PROSITE-ProRule" id="PRU00339"/>
    </source>
</evidence>
<dbReference type="EMBL" id="CP100595">
    <property type="protein sequence ID" value="UTJ06418.1"/>
    <property type="molecule type" value="Genomic_DNA"/>
</dbReference>
<keyword evidence="5" id="KW-0802">TPR repeat</keyword>
<dbReference type="SMART" id="SM00671">
    <property type="entry name" value="SEL1"/>
    <property type="match status" value="11"/>
</dbReference>
<dbReference type="Gene3D" id="1.25.40.10">
    <property type="entry name" value="Tetratricopeptide repeat domain"/>
    <property type="match status" value="4"/>
</dbReference>
<dbReference type="Pfam" id="PF08238">
    <property type="entry name" value="Sel1"/>
    <property type="match status" value="9"/>
</dbReference>
<dbReference type="PANTHER" id="PTHR11102">
    <property type="entry name" value="SEL-1-LIKE PROTEIN"/>
    <property type="match status" value="1"/>
</dbReference>
<keyword evidence="8" id="KW-1185">Reference proteome</keyword>
<feature type="signal peptide" evidence="6">
    <location>
        <begin position="1"/>
        <end position="18"/>
    </location>
</feature>
<dbReference type="PANTHER" id="PTHR11102:SF160">
    <property type="entry name" value="ERAD-ASSOCIATED E3 UBIQUITIN-PROTEIN LIGASE COMPONENT HRD3"/>
    <property type="match status" value="1"/>
</dbReference>
<dbReference type="RefSeq" id="WP_254576597.1">
    <property type="nucleotide sequence ID" value="NZ_CP100595.1"/>
</dbReference>
<keyword evidence="6" id="KW-0732">Signal</keyword>